<dbReference type="Gene3D" id="3.30.530.20">
    <property type="match status" value="1"/>
</dbReference>
<dbReference type="SUPFAM" id="SSF55961">
    <property type="entry name" value="Bet v1-like"/>
    <property type="match status" value="1"/>
</dbReference>
<proteinExistence type="inferred from homology"/>
<evidence type="ECO:0000259" key="2">
    <source>
        <dbReference type="Pfam" id="PF08327"/>
    </source>
</evidence>
<comment type="similarity">
    <text evidence="1">Belongs to the AHA1 family.</text>
</comment>
<dbReference type="EMBL" id="JELY01001115">
    <property type="protein sequence ID" value="KYF56856.1"/>
    <property type="molecule type" value="Genomic_DNA"/>
</dbReference>
<dbReference type="Proteomes" id="UP000075420">
    <property type="component" value="Unassembled WGS sequence"/>
</dbReference>
<accession>A0A150PMS0</accession>
<dbReference type="Pfam" id="PF08327">
    <property type="entry name" value="AHSA1"/>
    <property type="match status" value="1"/>
</dbReference>
<name>A0A150PMS0_SORCE</name>
<dbReference type="InterPro" id="IPR023393">
    <property type="entry name" value="START-like_dom_sf"/>
</dbReference>
<evidence type="ECO:0000256" key="1">
    <source>
        <dbReference type="ARBA" id="ARBA00006817"/>
    </source>
</evidence>
<organism evidence="3 4">
    <name type="scientific">Sorangium cellulosum</name>
    <name type="common">Polyangium cellulosum</name>
    <dbReference type="NCBI Taxonomy" id="56"/>
    <lineage>
        <taxon>Bacteria</taxon>
        <taxon>Pseudomonadati</taxon>
        <taxon>Myxococcota</taxon>
        <taxon>Polyangia</taxon>
        <taxon>Polyangiales</taxon>
        <taxon>Polyangiaceae</taxon>
        <taxon>Sorangium</taxon>
    </lineage>
</organism>
<dbReference type="AlphaFoldDB" id="A0A150PMS0"/>
<gene>
    <name evidence="3" type="ORF">BE08_16815</name>
</gene>
<evidence type="ECO:0000313" key="4">
    <source>
        <dbReference type="Proteomes" id="UP000075420"/>
    </source>
</evidence>
<protein>
    <submittedName>
        <fullName evidence="3">ATPase</fullName>
    </submittedName>
</protein>
<comment type="caution">
    <text evidence="3">The sequence shown here is derived from an EMBL/GenBank/DDBJ whole genome shotgun (WGS) entry which is preliminary data.</text>
</comment>
<sequence>MELKFQVQTKIQKPVAEVFDAVYNPKKLSGYFTTGGASAPLDEGTTVMWSFADFDDGKPFPVFVKQVVPGKLIAFEWAASEPVDLTDKTVKELPYNTRVEVHFEALGPSSTLVRIAESGWKETEQGLQASYGNCGGWMHMACCMKAYLEHGINLREGSF</sequence>
<evidence type="ECO:0000313" key="3">
    <source>
        <dbReference type="EMBL" id="KYF56856.1"/>
    </source>
</evidence>
<dbReference type="InterPro" id="IPR013538">
    <property type="entry name" value="ASHA1/2-like_C"/>
</dbReference>
<feature type="domain" description="Activator of Hsp90 ATPase homologue 1/2-like C-terminal" evidence="2">
    <location>
        <begin position="14"/>
        <end position="149"/>
    </location>
</feature>
<reference evidence="3 4" key="1">
    <citation type="submission" date="2014-02" db="EMBL/GenBank/DDBJ databases">
        <title>The small core and large imbalanced accessory genome model reveals a collaborative survival strategy of Sorangium cellulosum strains in nature.</title>
        <authorList>
            <person name="Han K."/>
            <person name="Peng R."/>
            <person name="Blom J."/>
            <person name="Li Y.-Z."/>
        </authorList>
    </citation>
    <scope>NUCLEOTIDE SEQUENCE [LARGE SCALE GENOMIC DNA]</scope>
    <source>
        <strain evidence="3 4">So0157-25</strain>
    </source>
</reference>